<dbReference type="RefSeq" id="WP_071866957.1">
    <property type="nucleotide sequence ID" value="NZ_BJWA01000013.1"/>
</dbReference>
<accession>A0ABQ0VE20</accession>
<evidence type="ECO:0000313" key="1">
    <source>
        <dbReference type="EMBL" id="GEL80811.1"/>
    </source>
</evidence>
<dbReference type="Proteomes" id="UP000321175">
    <property type="component" value="Unassembled WGS sequence"/>
</dbReference>
<name>A0ABQ0VE20_ENTMU</name>
<dbReference type="EMBL" id="BJWA01000013">
    <property type="protein sequence ID" value="GEL80811.1"/>
    <property type="molecule type" value="Genomic_DNA"/>
</dbReference>
<reference evidence="1 2" key="1">
    <citation type="submission" date="2019-07" db="EMBL/GenBank/DDBJ databases">
        <title>Whole genome shotgun sequence of Enterococcus mundtii NBRC 100490.</title>
        <authorList>
            <person name="Hosoyama A."/>
            <person name="Uohara A."/>
            <person name="Ohji S."/>
            <person name="Ichikawa N."/>
        </authorList>
    </citation>
    <scope>NUCLEOTIDE SEQUENCE [LARGE SCALE GENOMIC DNA]</scope>
    <source>
        <strain evidence="1 2">NBRC 100490</strain>
    </source>
</reference>
<keyword evidence="2" id="KW-1185">Reference proteome</keyword>
<gene>
    <name evidence="1" type="ORF">EMU01_19550</name>
</gene>
<proteinExistence type="predicted"/>
<protein>
    <submittedName>
        <fullName evidence="1">Uncharacterized protein</fullName>
    </submittedName>
</protein>
<dbReference type="GeneID" id="60998637"/>
<sequence length="67" mass="7581">MKARELIPILQLNPESEVLVSTVKYHERSFQDAGYKRASNQEIGCVSLNKKTGTIYLEGNVIKEDVK</sequence>
<comment type="caution">
    <text evidence="1">The sequence shown here is derived from an EMBL/GenBank/DDBJ whole genome shotgun (WGS) entry which is preliminary data.</text>
</comment>
<organism evidence="1 2">
    <name type="scientific">Enterococcus mundtii</name>
    <dbReference type="NCBI Taxonomy" id="53346"/>
    <lineage>
        <taxon>Bacteria</taxon>
        <taxon>Bacillati</taxon>
        <taxon>Bacillota</taxon>
        <taxon>Bacilli</taxon>
        <taxon>Lactobacillales</taxon>
        <taxon>Enterococcaceae</taxon>
        <taxon>Enterococcus</taxon>
    </lineage>
</organism>
<evidence type="ECO:0000313" key="2">
    <source>
        <dbReference type="Proteomes" id="UP000321175"/>
    </source>
</evidence>